<dbReference type="AlphaFoldDB" id="A0AAD5JQ92"/>
<organism evidence="1 2">
    <name type="scientific">Phascolomyces articulosus</name>
    <dbReference type="NCBI Taxonomy" id="60185"/>
    <lineage>
        <taxon>Eukaryota</taxon>
        <taxon>Fungi</taxon>
        <taxon>Fungi incertae sedis</taxon>
        <taxon>Mucoromycota</taxon>
        <taxon>Mucoromycotina</taxon>
        <taxon>Mucoromycetes</taxon>
        <taxon>Mucorales</taxon>
        <taxon>Lichtheimiaceae</taxon>
        <taxon>Phascolomyces</taxon>
    </lineage>
</organism>
<sequence length="253" mass="29422">MKKNQLPKINTKDTDWGDIALEVLSNGFEHEQNVVGVDDSVSTSTRSSTTSTTSLSSINRSFINSFRDTYKNMEHEKGNFLRERYSAHSFILDLGDESICKKFTEEELVEISENTHIHYHKSIEDLEKRSSKRLYDFDIEFELDWAQSSFQNAIRLFHANYFPLTNQTEADITRRLWNFIDTVFDNEKEDVKTVERQNGKGEPNQRKRHGHRTDILFKVVQGELGCPEVEKEDNGNADYILQLSILIIINISY</sequence>
<accession>A0AAD5JQ92</accession>
<protein>
    <submittedName>
        <fullName evidence="1">Uncharacterized protein</fullName>
    </submittedName>
</protein>
<proteinExistence type="predicted"/>
<gene>
    <name evidence="1" type="ORF">BDA99DRAFT_542137</name>
</gene>
<keyword evidence="2" id="KW-1185">Reference proteome</keyword>
<dbReference type="Proteomes" id="UP001209540">
    <property type="component" value="Unassembled WGS sequence"/>
</dbReference>
<comment type="caution">
    <text evidence="1">The sequence shown here is derived from an EMBL/GenBank/DDBJ whole genome shotgun (WGS) entry which is preliminary data.</text>
</comment>
<reference evidence="1" key="1">
    <citation type="journal article" date="2022" name="IScience">
        <title>Evolution of zygomycete secretomes and the origins of terrestrial fungal ecologies.</title>
        <authorList>
            <person name="Chang Y."/>
            <person name="Wang Y."/>
            <person name="Mondo S."/>
            <person name="Ahrendt S."/>
            <person name="Andreopoulos W."/>
            <person name="Barry K."/>
            <person name="Beard J."/>
            <person name="Benny G.L."/>
            <person name="Blankenship S."/>
            <person name="Bonito G."/>
            <person name="Cuomo C."/>
            <person name="Desiro A."/>
            <person name="Gervers K.A."/>
            <person name="Hundley H."/>
            <person name="Kuo A."/>
            <person name="LaButti K."/>
            <person name="Lang B.F."/>
            <person name="Lipzen A."/>
            <person name="O'Donnell K."/>
            <person name="Pangilinan J."/>
            <person name="Reynolds N."/>
            <person name="Sandor L."/>
            <person name="Smith M.E."/>
            <person name="Tsang A."/>
            <person name="Grigoriev I.V."/>
            <person name="Stajich J.E."/>
            <person name="Spatafora J.W."/>
        </authorList>
    </citation>
    <scope>NUCLEOTIDE SEQUENCE</scope>
    <source>
        <strain evidence="1">RSA 2281</strain>
    </source>
</reference>
<evidence type="ECO:0000313" key="2">
    <source>
        <dbReference type="Proteomes" id="UP001209540"/>
    </source>
</evidence>
<evidence type="ECO:0000313" key="1">
    <source>
        <dbReference type="EMBL" id="KAI9249436.1"/>
    </source>
</evidence>
<reference evidence="1" key="2">
    <citation type="submission" date="2023-02" db="EMBL/GenBank/DDBJ databases">
        <authorList>
            <consortium name="DOE Joint Genome Institute"/>
            <person name="Mondo S.J."/>
            <person name="Chang Y."/>
            <person name="Wang Y."/>
            <person name="Ahrendt S."/>
            <person name="Andreopoulos W."/>
            <person name="Barry K."/>
            <person name="Beard J."/>
            <person name="Benny G.L."/>
            <person name="Blankenship S."/>
            <person name="Bonito G."/>
            <person name="Cuomo C."/>
            <person name="Desiro A."/>
            <person name="Gervers K.A."/>
            <person name="Hundley H."/>
            <person name="Kuo A."/>
            <person name="LaButti K."/>
            <person name="Lang B.F."/>
            <person name="Lipzen A."/>
            <person name="O'Donnell K."/>
            <person name="Pangilinan J."/>
            <person name="Reynolds N."/>
            <person name="Sandor L."/>
            <person name="Smith M.W."/>
            <person name="Tsang A."/>
            <person name="Grigoriev I.V."/>
            <person name="Stajich J.E."/>
            <person name="Spatafora J.W."/>
        </authorList>
    </citation>
    <scope>NUCLEOTIDE SEQUENCE</scope>
    <source>
        <strain evidence="1">RSA 2281</strain>
    </source>
</reference>
<dbReference type="EMBL" id="JAIXMP010000035">
    <property type="protein sequence ID" value="KAI9249436.1"/>
    <property type="molecule type" value="Genomic_DNA"/>
</dbReference>
<name>A0AAD5JQ92_9FUNG</name>